<sequence length="506" mass="53604">MTDALIRSHGKRSRITLLTGILTLMCSGCTVGPDFHSMAAPNTPRYGAQPLPERVGGSAAGEVQALALDRDIPAQWWQLFHSPELDTLVVAALEHNPTIDAAQGALRQAHAFTAAQRGAFFPTVSANLNPVREKTAGTLSSPLESGANYYSLQTAQLSVGFTPDIFGANRRQVESLEAQADAARFQLEAAKLTLASNVVLAAIQEASLRAQIDATRRLIDSQNTVLAAYRAQLALGQVKELDVLFQRSQLAQFATTLPPLEKQLAQQRDLLTVLAGRLPADEIAQTFTLASLTLPTELPVSLPSRLVRQRPDIRAMEAQLHSASAQIGIAAANRLPNLAISATWGSAPASFALNQLFRSGTGFWSIAGDLTQPIFDAGALKQRQRAAVAAYRQTAAQYRATVLTAFQNVADSLGAIVADADAADAAHKAEDVANRTLVITRQQRALGDVASLAVVVAEQAAIQARLSFISAQTARLSDSAALIQALGGGWWNAPRDDGGDGGDGQG</sequence>
<keyword evidence="4" id="KW-1185">Reference proteome</keyword>
<comment type="caution">
    <text evidence="3">The sequence shown here is derived from an EMBL/GenBank/DDBJ whole genome shotgun (WGS) entry which is preliminary data.</text>
</comment>
<protein>
    <submittedName>
        <fullName evidence="3">Efflux transporter outer membrane subunit</fullName>
    </submittedName>
</protein>
<evidence type="ECO:0000313" key="4">
    <source>
        <dbReference type="Proteomes" id="UP001082899"/>
    </source>
</evidence>
<proteinExistence type="inferred from homology"/>
<dbReference type="NCBIfam" id="TIGR01845">
    <property type="entry name" value="outer_NodT"/>
    <property type="match status" value="1"/>
</dbReference>
<dbReference type="Gene3D" id="1.20.1600.10">
    <property type="entry name" value="Outer membrane efflux proteins (OEP)"/>
    <property type="match status" value="1"/>
</dbReference>
<dbReference type="PANTHER" id="PTHR30203">
    <property type="entry name" value="OUTER MEMBRANE CATION EFFLUX PROTEIN"/>
    <property type="match status" value="1"/>
</dbReference>
<reference evidence="3" key="1">
    <citation type="submission" date="2022-11" db="EMBL/GenBank/DDBJ databases">
        <title>Robbsia betulipollinis sp. nov., isolated from pollen of birch (Betula pendula).</title>
        <authorList>
            <person name="Shi H."/>
            <person name="Ambika Manirajan B."/>
            <person name="Ratering S."/>
            <person name="Geissler-Plaum R."/>
            <person name="Schnell S."/>
        </authorList>
    </citation>
    <scope>NUCLEOTIDE SEQUENCE</scope>
    <source>
        <strain evidence="3">Bb-Pol-6</strain>
    </source>
</reference>
<gene>
    <name evidence="3" type="ORF">OVY01_19510</name>
</gene>
<dbReference type="SUPFAM" id="SSF56954">
    <property type="entry name" value="Outer membrane efflux proteins (OEP)"/>
    <property type="match status" value="1"/>
</dbReference>
<dbReference type="RefSeq" id="WP_267849242.1">
    <property type="nucleotide sequence ID" value="NZ_JAPMXC010000010.1"/>
</dbReference>
<dbReference type="Proteomes" id="UP001082899">
    <property type="component" value="Unassembled WGS sequence"/>
</dbReference>
<evidence type="ECO:0000256" key="1">
    <source>
        <dbReference type="ARBA" id="ARBA00007613"/>
    </source>
</evidence>
<keyword evidence="2" id="KW-0449">Lipoprotein</keyword>
<name>A0ABT3ZS05_9BURK</name>
<keyword evidence="2" id="KW-0812">Transmembrane</keyword>
<dbReference type="EMBL" id="JAPMXC010000010">
    <property type="protein sequence ID" value="MCY0389335.1"/>
    <property type="molecule type" value="Genomic_DNA"/>
</dbReference>
<evidence type="ECO:0000313" key="3">
    <source>
        <dbReference type="EMBL" id="MCY0389335.1"/>
    </source>
</evidence>
<dbReference type="InterPro" id="IPR010131">
    <property type="entry name" value="MdtP/NodT-like"/>
</dbReference>
<dbReference type="PANTHER" id="PTHR30203:SF33">
    <property type="entry name" value="BLR4455 PROTEIN"/>
    <property type="match status" value="1"/>
</dbReference>
<keyword evidence="2" id="KW-0472">Membrane</keyword>
<dbReference type="Pfam" id="PF02321">
    <property type="entry name" value="OEP"/>
    <property type="match status" value="2"/>
</dbReference>
<dbReference type="Gene3D" id="2.20.200.10">
    <property type="entry name" value="Outer membrane efflux proteins (OEP)"/>
    <property type="match status" value="1"/>
</dbReference>
<keyword evidence="2" id="KW-0564">Palmitate</keyword>
<organism evidence="3 4">
    <name type="scientific">Robbsia betulipollinis</name>
    <dbReference type="NCBI Taxonomy" id="2981849"/>
    <lineage>
        <taxon>Bacteria</taxon>
        <taxon>Pseudomonadati</taxon>
        <taxon>Pseudomonadota</taxon>
        <taxon>Betaproteobacteria</taxon>
        <taxon>Burkholderiales</taxon>
        <taxon>Burkholderiaceae</taxon>
        <taxon>Robbsia</taxon>
    </lineage>
</organism>
<accession>A0ABT3ZS05</accession>
<keyword evidence="2" id="KW-1134">Transmembrane beta strand</keyword>
<comment type="subcellular location">
    <subcellularLocation>
        <location evidence="2">Cell membrane</location>
        <topology evidence="2">Lipid-anchor</topology>
    </subcellularLocation>
</comment>
<comment type="similarity">
    <text evidence="1 2">Belongs to the outer membrane factor (OMF) (TC 1.B.17) family.</text>
</comment>
<evidence type="ECO:0000256" key="2">
    <source>
        <dbReference type="RuleBase" id="RU362097"/>
    </source>
</evidence>
<dbReference type="InterPro" id="IPR003423">
    <property type="entry name" value="OMP_efflux"/>
</dbReference>